<dbReference type="PROSITE" id="PS50294">
    <property type="entry name" value="WD_REPEATS_REGION"/>
    <property type="match status" value="3"/>
</dbReference>
<feature type="compositionally biased region" description="Acidic residues" evidence="10">
    <location>
        <begin position="63"/>
        <end position="79"/>
    </location>
</feature>
<dbReference type="PANTHER" id="PTHR19865:SF0">
    <property type="entry name" value="U3 SMALL NUCLEOLAR RNA-INTERACTING PROTEIN 2"/>
    <property type="match status" value="1"/>
</dbReference>
<proteinExistence type="inferred from homology"/>
<keyword evidence="7" id="KW-0539">Nucleus</keyword>
<feature type="repeat" description="WD" evidence="9">
    <location>
        <begin position="256"/>
        <end position="297"/>
    </location>
</feature>
<evidence type="ECO:0000256" key="8">
    <source>
        <dbReference type="ARBA" id="ARBA00023274"/>
    </source>
</evidence>
<evidence type="ECO:0000256" key="10">
    <source>
        <dbReference type="SAM" id="MobiDB-lite"/>
    </source>
</evidence>
<dbReference type="GO" id="GO:0032040">
    <property type="term" value="C:small-subunit processome"/>
    <property type="evidence" value="ECO:0007669"/>
    <property type="project" value="TreeGrafter"/>
</dbReference>
<keyword evidence="3" id="KW-0698">rRNA processing</keyword>
<feature type="compositionally biased region" description="Acidic residues" evidence="10">
    <location>
        <begin position="104"/>
        <end position="114"/>
    </location>
</feature>
<evidence type="ECO:0000256" key="9">
    <source>
        <dbReference type="PROSITE-ProRule" id="PRU00221"/>
    </source>
</evidence>
<dbReference type="PRINTS" id="PR00320">
    <property type="entry name" value="GPROTEINBRPT"/>
</dbReference>
<keyword evidence="12" id="KW-1185">Reference proteome</keyword>
<dbReference type="InterPro" id="IPR015943">
    <property type="entry name" value="WD40/YVTN_repeat-like_dom_sf"/>
</dbReference>
<dbReference type="STRING" id="4540.A0A3L6S963"/>
<evidence type="ECO:0000313" key="12">
    <source>
        <dbReference type="Proteomes" id="UP000275267"/>
    </source>
</evidence>
<reference evidence="12" key="1">
    <citation type="journal article" date="2019" name="Nat. Commun.">
        <title>The genome of broomcorn millet.</title>
        <authorList>
            <person name="Zou C."/>
            <person name="Miki D."/>
            <person name="Li D."/>
            <person name="Tang Q."/>
            <person name="Xiao L."/>
            <person name="Rajput S."/>
            <person name="Deng P."/>
            <person name="Jia W."/>
            <person name="Huang R."/>
            <person name="Zhang M."/>
            <person name="Sun Y."/>
            <person name="Hu J."/>
            <person name="Fu X."/>
            <person name="Schnable P.S."/>
            <person name="Li F."/>
            <person name="Zhang H."/>
            <person name="Feng B."/>
            <person name="Zhu X."/>
            <person name="Liu R."/>
            <person name="Schnable J.C."/>
            <person name="Zhu J.-K."/>
            <person name="Zhang H."/>
        </authorList>
    </citation>
    <scope>NUCLEOTIDE SEQUENCE [LARGE SCALE GENOMIC DNA]</scope>
</reference>
<evidence type="ECO:0000313" key="11">
    <source>
        <dbReference type="EMBL" id="RLN17545.1"/>
    </source>
</evidence>
<dbReference type="InterPro" id="IPR039241">
    <property type="entry name" value="Rrp9-like"/>
</dbReference>
<name>A0A3L6S963_PANMI</name>
<dbReference type="AlphaFoldDB" id="A0A3L6S963"/>
<dbReference type="Pfam" id="PF00400">
    <property type="entry name" value="WD40"/>
    <property type="match status" value="4"/>
</dbReference>
<dbReference type="Proteomes" id="UP000275267">
    <property type="component" value="Unassembled WGS sequence"/>
</dbReference>
<feature type="repeat" description="WD" evidence="9">
    <location>
        <begin position="214"/>
        <end position="255"/>
    </location>
</feature>
<dbReference type="CDD" id="cd00200">
    <property type="entry name" value="WD40"/>
    <property type="match status" value="1"/>
</dbReference>
<dbReference type="PROSITE" id="PS00678">
    <property type="entry name" value="WD_REPEATS_1"/>
    <property type="match status" value="1"/>
</dbReference>
<comment type="similarity">
    <text evidence="2">Belongs to the WD repeat RRP9 family.</text>
</comment>
<feature type="compositionally biased region" description="Basic and acidic residues" evidence="10">
    <location>
        <begin position="115"/>
        <end position="133"/>
    </location>
</feature>
<dbReference type="PANTHER" id="PTHR19865">
    <property type="entry name" value="U3 SMALL NUCLEOLAR RNA INTERACTING PROTEIN 2"/>
    <property type="match status" value="1"/>
</dbReference>
<evidence type="ECO:0000256" key="4">
    <source>
        <dbReference type="ARBA" id="ARBA00022574"/>
    </source>
</evidence>
<dbReference type="GO" id="GO:0034511">
    <property type="term" value="F:U3 snoRNA binding"/>
    <property type="evidence" value="ECO:0007669"/>
    <property type="project" value="InterPro"/>
</dbReference>
<feature type="repeat" description="WD" evidence="9">
    <location>
        <begin position="155"/>
        <end position="196"/>
    </location>
</feature>
<dbReference type="InterPro" id="IPR036322">
    <property type="entry name" value="WD40_repeat_dom_sf"/>
</dbReference>
<keyword evidence="4 9" id="KW-0853">WD repeat</keyword>
<dbReference type="SUPFAM" id="SSF50978">
    <property type="entry name" value="WD40 repeat-like"/>
    <property type="match status" value="1"/>
</dbReference>
<evidence type="ECO:0000256" key="1">
    <source>
        <dbReference type="ARBA" id="ARBA00004604"/>
    </source>
</evidence>
<evidence type="ECO:0000256" key="2">
    <source>
        <dbReference type="ARBA" id="ARBA00006777"/>
    </source>
</evidence>
<evidence type="ECO:0000256" key="6">
    <source>
        <dbReference type="ARBA" id="ARBA00022884"/>
    </source>
</evidence>
<evidence type="ECO:0000256" key="5">
    <source>
        <dbReference type="ARBA" id="ARBA00022737"/>
    </source>
</evidence>
<organism evidence="11 12">
    <name type="scientific">Panicum miliaceum</name>
    <name type="common">Proso millet</name>
    <name type="synonym">Broomcorn millet</name>
    <dbReference type="NCBI Taxonomy" id="4540"/>
    <lineage>
        <taxon>Eukaryota</taxon>
        <taxon>Viridiplantae</taxon>
        <taxon>Streptophyta</taxon>
        <taxon>Embryophyta</taxon>
        <taxon>Tracheophyta</taxon>
        <taxon>Spermatophyta</taxon>
        <taxon>Magnoliopsida</taxon>
        <taxon>Liliopsida</taxon>
        <taxon>Poales</taxon>
        <taxon>Poaceae</taxon>
        <taxon>PACMAD clade</taxon>
        <taxon>Panicoideae</taxon>
        <taxon>Panicodae</taxon>
        <taxon>Paniceae</taxon>
        <taxon>Panicinae</taxon>
        <taxon>Panicum</taxon>
        <taxon>Panicum sect. Panicum</taxon>
    </lineage>
</organism>
<dbReference type="EMBL" id="PQIB02000005">
    <property type="protein sequence ID" value="RLN17545.1"/>
    <property type="molecule type" value="Genomic_DNA"/>
</dbReference>
<comment type="subcellular location">
    <subcellularLocation>
        <location evidence="1">Nucleus</location>
        <location evidence="1">Nucleolus</location>
    </subcellularLocation>
</comment>
<dbReference type="SMART" id="SM00320">
    <property type="entry name" value="WD40"/>
    <property type="match status" value="6"/>
</dbReference>
<keyword evidence="8" id="KW-0687">Ribonucleoprotein</keyword>
<protein>
    <submittedName>
        <fullName evidence="11">U3 snoRNP-associated protein-like YAOH</fullName>
    </submittedName>
</protein>
<dbReference type="FunFam" id="2.130.10.10:FF:000483">
    <property type="entry name" value="U3 snoRNP-associated protein-like EMB2271"/>
    <property type="match status" value="1"/>
</dbReference>
<dbReference type="Gene3D" id="2.130.10.10">
    <property type="entry name" value="YVTN repeat-like/Quinoprotein amine dehydrogenase"/>
    <property type="match status" value="1"/>
</dbReference>
<comment type="caution">
    <text evidence="11">The sequence shown here is derived from an EMBL/GenBank/DDBJ whole genome shotgun (WGS) entry which is preliminary data.</text>
</comment>
<feature type="compositionally biased region" description="Basic and acidic residues" evidence="10">
    <location>
        <begin position="80"/>
        <end position="103"/>
    </location>
</feature>
<dbReference type="InterPro" id="IPR020472">
    <property type="entry name" value="WD40_PAC1"/>
</dbReference>
<keyword evidence="6" id="KW-0694">RNA-binding</keyword>
<feature type="compositionally biased region" description="Acidic residues" evidence="10">
    <location>
        <begin position="45"/>
        <end position="56"/>
    </location>
</feature>
<dbReference type="OrthoDB" id="189968at2759"/>
<sequence>MAPRPRKRASRPTKPRAGSRRGGGGGDDDPFFESEPKRRRGGRDEDIESEDSDDDAVGFGGAVDEDGDEGVKEEEDEETAGEKKVRMAKELLKKLSDAAKRKEEDEDEDEDEDEAGGRRVAEILQRRQLEESGRKRRELAARVLPPEPKDGFKFIVKHRQPVTAVALSNDGDRGFSASKDGVIAHWDVETGKSEKYLWPSENVLISHHAKPPLSAKRSKHILALAVSSDGRYLASGGMDRHIHLWDVRSREHIQAFSGHRGPISCLAFGPDSSELFSGSFDRSIMQWNAEDRTYMNCLYGHQNEILTMDALNKDRLLTVARDRTMHLWKIPEESQLVFRAPAAASLECCSFIDDKEFLSGSDDGSIELWSIMRKKPTFIVRNAHPSLDSDDQELRKENGIHKPENVSMAQSWVSAVAARKGSDLAASGAGNGLVRLWAIEPDSKGIRPLFKFKLDGFVNSLDIAKSGRFIVAGVGQDNMGDVTRSFEQEMSRIPVRNISCLALELATEGHVYGAVLLDLLGLCSSIQRLQVTLNQYDDEKVKACSVNCPCHQPYNWRSQIISLTDLKEVSIEGFEGEEHEVGLLKVLLRCAAMLERVTINFSRNVPRSCSAYMELPSILKAHPSVKFKIYRWCGDQVLFG</sequence>
<evidence type="ECO:0000256" key="3">
    <source>
        <dbReference type="ARBA" id="ARBA00022552"/>
    </source>
</evidence>
<dbReference type="PROSITE" id="PS50082">
    <property type="entry name" value="WD_REPEATS_2"/>
    <property type="match status" value="3"/>
</dbReference>
<feature type="region of interest" description="Disordered" evidence="10">
    <location>
        <begin position="1"/>
        <end position="136"/>
    </location>
</feature>
<keyword evidence="5" id="KW-0677">Repeat</keyword>
<accession>A0A3L6S963</accession>
<gene>
    <name evidence="11" type="ORF">C2845_PM02G06730</name>
</gene>
<dbReference type="InterPro" id="IPR001680">
    <property type="entry name" value="WD40_rpt"/>
</dbReference>
<dbReference type="InterPro" id="IPR019775">
    <property type="entry name" value="WD40_repeat_CS"/>
</dbReference>
<feature type="compositionally biased region" description="Basic residues" evidence="10">
    <location>
        <begin position="1"/>
        <end position="19"/>
    </location>
</feature>
<evidence type="ECO:0000256" key="7">
    <source>
        <dbReference type="ARBA" id="ARBA00023242"/>
    </source>
</evidence>
<dbReference type="GO" id="GO:0006364">
    <property type="term" value="P:rRNA processing"/>
    <property type="evidence" value="ECO:0007669"/>
    <property type="project" value="UniProtKB-KW"/>
</dbReference>